<reference evidence="3" key="3">
    <citation type="submission" date="2025-08" db="UniProtKB">
        <authorList>
            <consortium name="RefSeq"/>
        </authorList>
    </citation>
    <scope>IDENTIFICATION</scope>
    <source>
        <strain evidence="3">CBS 342.82</strain>
    </source>
</reference>
<reference evidence="3" key="1">
    <citation type="submission" date="2020-01" db="EMBL/GenBank/DDBJ databases">
        <authorList>
            <consortium name="DOE Joint Genome Institute"/>
            <person name="Haridas S."/>
            <person name="Albert R."/>
            <person name="Binder M."/>
            <person name="Bloem J."/>
            <person name="Labutti K."/>
            <person name="Salamov A."/>
            <person name="Andreopoulos B."/>
            <person name="Baker S.E."/>
            <person name="Barry K."/>
            <person name="Bills G."/>
            <person name="Bluhm B.H."/>
            <person name="Cannon C."/>
            <person name="Castanera R."/>
            <person name="Culley D.E."/>
            <person name="Daum C."/>
            <person name="Ezra D."/>
            <person name="Gonzalez J.B."/>
            <person name="Henrissat B."/>
            <person name="Kuo A."/>
            <person name="Liang C."/>
            <person name="Lipzen A."/>
            <person name="Lutzoni F."/>
            <person name="Magnuson J."/>
            <person name="Mondo S."/>
            <person name="Nolan M."/>
            <person name="Ohm R."/>
            <person name="Pangilinan J."/>
            <person name="Park H.-J."/>
            <person name="Ramirez L."/>
            <person name="Alfaro M."/>
            <person name="Sun H."/>
            <person name="Tritt A."/>
            <person name="Yoshinaga Y."/>
            <person name="Zwiers L.-H."/>
            <person name="Turgeon B.G."/>
            <person name="Goodwin S.B."/>
            <person name="Spatafora J.W."/>
            <person name="Crous P.W."/>
            <person name="Grigoriev I.V."/>
        </authorList>
    </citation>
    <scope>NUCLEOTIDE SEQUENCE</scope>
    <source>
        <strain evidence="3">CBS 342.82</strain>
    </source>
</reference>
<evidence type="ECO:0000313" key="2">
    <source>
        <dbReference type="Proteomes" id="UP000504637"/>
    </source>
</evidence>
<dbReference type="GeneID" id="54357166"/>
<evidence type="ECO:0000256" key="1">
    <source>
        <dbReference type="SAM" id="MobiDB-lite"/>
    </source>
</evidence>
<evidence type="ECO:0000313" key="3">
    <source>
        <dbReference type="RefSeq" id="XP_033461002.1"/>
    </source>
</evidence>
<gene>
    <name evidence="3" type="ORF">K489DRAFT_170170</name>
</gene>
<feature type="region of interest" description="Disordered" evidence="1">
    <location>
        <begin position="135"/>
        <end position="186"/>
    </location>
</feature>
<reference evidence="3" key="2">
    <citation type="submission" date="2020-04" db="EMBL/GenBank/DDBJ databases">
        <authorList>
            <consortium name="NCBI Genome Project"/>
        </authorList>
    </citation>
    <scope>NUCLEOTIDE SEQUENCE</scope>
    <source>
        <strain evidence="3">CBS 342.82</strain>
    </source>
</reference>
<sequence length="212" mass="23074">MLSAPNPNLSMSQNTHFPEHIPHIHSPLVRSFPTHAMLANRPRDRQPEAAHASSPTGPSPKDSAAATGPSILGGFCLFRRRFEPIVVPSTMRVGGSCFRAWIPSQFIRNRRIVDDANGQDGGPDDWRPQCRAVALSSKPHPQSTPDVTRAVIPTDRPRNHDRTSSAREPATPRSPPRDVPRAPCGLLLLANDARGITLGGRGAASRPRQHKV</sequence>
<feature type="compositionally biased region" description="Basic and acidic residues" evidence="1">
    <location>
        <begin position="155"/>
        <end position="165"/>
    </location>
</feature>
<accession>A0A6J3M7C5</accession>
<name>A0A6J3M7C5_9PEZI</name>
<organism evidence="3">
    <name type="scientific">Dissoconium aciculare CBS 342.82</name>
    <dbReference type="NCBI Taxonomy" id="1314786"/>
    <lineage>
        <taxon>Eukaryota</taxon>
        <taxon>Fungi</taxon>
        <taxon>Dikarya</taxon>
        <taxon>Ascomycota</taxon>
        <taxon>Pezizomycotina</taxon>
        <taxon>Dothideomycetes</taxon>
        <taxon>Dothideomycetidae</taxon>
        <taxon>Mycosphaerellales</taxon>
        <taxon>Dissoconiaceae</taxon>
        <taxon>Dissoconium</taxon>
    </lineage>
</organism>
<feature type="region of interest" description="Disordered" evidence="1">
    <location>
        <begin position="1"/>
        <end position="20"/>
    </location>
</feature>
<keyword evidence="2" id="KW-1185">Reference proteome</keyword>
<proteinExistence type="predicted"/>
<dbReference type="AlphaFoldDB" id="A0A6J3M7C5"/>
<feature type="region of interest" description="Disordered" evidence="1">
    <location>
        <begin position="42"/>
        <end position="66"/>
    </location>
</feature>
<feature type="compositionally biased region" description="Polar residues" evidence="1">
    <location>
        <begin position="1"/>
        <end position="16"/>
    </location>
</feature>
<protein>
    <submittedName>
        <fullName evidence="3">Uncharacterized protein</fullName>
    </submittedName>
</protein>
<dbReference type="Proteomes" id="UP000504637">
    <property type="component" value="Unplaced"/>
</dbReference>
<dbReference type="RefSeq" id="XP_033461002.1">
    <property type="nucleotide sequence ID" value="XM_033599367.1"/>
</dbReference>